<protein>
    <submittedName>
        <fullName evidence="2">Uncharacterized protein</fullName>
    </submittedName>
</protein>
<name>M7YHZ0_TRIUA</name>
<accession>M7YHZ0</accession>
<gene>
    <name evidence="2" type="ORF">TRIUR3_33678</name>
</gene>
<feature type="compositionally biased region" description="Low complexity" evidence="1">
    <location>
        <begin position="1"/>
        <end position="38"/>
    </location>
</feature>
<proteinExistence type="predicted"/>
<evidence type="ECO:0000313" key="2">
    <source>
        <dbReference type="EMBL" id="EMS46406.1"/>
    </source>
</evidence>
<feature type="region of interest" description="Disordered" evidence="1">
    <location>
        <begin position="1"/>
        <end position="41"/>
    </location>
</feature>
<evidence type="ECO:0000256" key="1">
    <source>
        <dbReference type="SAM" id="MobiDB-lite"/>
    </source>
</evidence>
<dbReference type="AlphaFoldDB" id="M7YHZ0"/>
<reference evidence="2" key="1">
    <citation type="journal article" date="2013" name="Nature">
        <title>Draft genome of the wheat A-genome progenitor Triticum urartu.</title>
        <authorList>
            <person name="Ling H.Q."/>
            <person name="Zhao S."/>
            <person name="Liu D."/>
            <person name="Wang J."/>
            <person name="Sun H."/>
            <person name="Zhang C."/>
            <person name="Fan H."/>
            <person name="Li D."/>
            <person name="Dong L."/>
            <person name="Tao Y."/>
            <person name="Gao C."/>
            <person name="Wu H."/>
            <person name="Li Y."/>
            <person name="Cui Y."/>
            <person name="Guo X."/>
            <person name="Zheng S."/>
            <person name="Wang B."/>
            <person name="Yu K."/>
            <person name="Liang Q."/>
            <person name="Yang W."/>
            <person name="Lou X."/>
            <person name="Chen J."/>
            <person name="Feng M."/>
            <person name="Jian J."/>
            <person name="Zhang X."/>
            <person name="Luo G."/>
            <person name="Jiang Y."/>
            <person name="Liu J."/>
            <person name="Wang Z."/>
            <person name="Sha Y."/>
            <person name="Zhang B."/>
            <person name="Wu H."/>
            <person name="Tang D."/>
            <person name="Shen Q."/>
            <person name="Xue P."/>
            <person name="Zou S."/>
            <person name="Wang X."/>
            <person name="Liu X."/>
            <person name="Wang F."/>
            <person name="Yang Y."/>
            <person name="An X."/>
            <person name="Dong Z."/>
            <person name="Zhang K."/>
            <person name="Zhang X."/>
            <person name="Luo M.C."/>
            <person name="Dvorak J."/>
            <person name="Tong Y."/>
            <person name="Wang J."/>
            <person name="Yang H."/>
            <person name="Li Z."/>
            <person name="Wang D."/>
            <person name="Zhang A."/>
            <person name="Wang J."/>
        </authorList>
    </citation>
    <scope>NUCLEOTIDE SEQUENCE</scope>
</reference>
<sequence length="62" mass="6065">MLGLPGAEPPGGAVPPASGYGTPATTPATSAANGGPATHGSRRRPLLLVLLPYCAALFTLLP</sequence>
<dbReference type="EMBL" id="KD274607">
    <property type="protein sequence ID" value="EMS46406.1"/>
    <property type="molecule type" value="Genomic_DNA"/>
</dbReference>
<organism evidence="2">
    <name type="scientific">Triticum urartu</name>
    <name type="common">Red wild einkorn</name>
    <name type="synonym">Crithodium urartu</name>
    <dbReference type="NCBI Taxonomy" id="4572"/>
    <lineage>
        <taxon>Eukaryota</taxon>
        <taxon>Viridiplantae</taxon>
        <taxon>Streptophyta</taxon>
        <taxon>Embryophyta</taxon>
        <taxon>Tracheophyta</taxon>
        <taxon>Spermatophyta</taxon>
        <taxon>Magnoliopsida</taxon>
        <taxon>Liliopsida</taxon>
        <taxon>Poales</taxon>
        <taxon>Poaceae</taxon>
        <taxon>BOP clade</taxon>
        <taxon>Pooideae</taxon>
        <taxon>Triticodae</taxon>
        <taxon>Triticeae</taxon>
        <taxon>Triticinae</taxon>
        <taxon>Triticum</taxon>
    </lineage>
</organism>
<dbReference type="STRING" id="4572.M7YHZ0"/>